<evidence type="ECO:0000313" key="5">
    <source>
        <dbReference type="EMBL" id="ASG21376.1"/>
    </source>
</evidence>
<organism evidence="5 6">
    <name type="scientific">Nitrospirillum viridazoti CBAmc</name>
    <dbReference type="NCBI Taxonomy" id="1441467"/>
    <lineage>
        <taxon>Bacteria</taxon>
        <taxon>Pseudomonadati</taxon>
        <taxon>Pseudomonadota</taxon>
        <taxon>Alphaproteobacteria</taxon>
        <taxon>Rhodospirillales</taxon>
        <taxon>Azospirillaceae</taxon>
        <taxon>Nitrospirillum</taxon>
        <taxon>Nitrospirillum viridazoti</taxon>
    </lineage>
</organism>
<keyword evidence="2 3" id="KW-0597">Phosphoprotein</keyword>
<dbReference type="GO" id="GO:0000036">
    <property type="term" value="F:acyl carrier activity"/>
    <property type="evidence" value="ECO:0007669"/>
    <property type="project" value="UniProtKB-UniRule"/>
</dbReference>
<dbReference type="SUPFAM" id="SSF47336">
    <property type="entry name" value="ACP-like"/>
    <property type="match status" value="1"/>
</dbReference>
<evidence type="ECO:0000313" key="6">
    <source>
        <dbReference type="Proteomes" id="UP000197153"/>
    </source>
</evidence>
<dbReference type="PANTHER" id="PTHR20863">
    <property type="entry name" value="ACYL CARRIER PROTEIN"/>
    <property type="match status" value="1"/>
</dbReference>
<dbReference type="UniPathway" id="UPA00094"/>
<keyword evidence="3" id="KW-0443">Lipid metabolism</keyword>
<dbReference type="GO" id="GO:0000035">
    <property type="term" value="F:acyl binding"/>
    <property type="evidence" value="ECO:0007669"/>
    <property type="project" value="TreeGrafter"/>
</dbReference>
<accession>A0A248JS66</accession>
<dbReference type="InterPro" id="IPR003231">
    <property type="entry name" value="ACP"/>
</dbReference>
<feature type="modified residue" description="O-(pantetheine 4'-phosphoryl)serine" evidence="3">
    <location>
        <position position="38"/>
    </location>
</feature>
<comment type="similarity">
    <text evidence="3">Belongs to the acyl carrier protein (ACP) family.</text>
</comment>
<protein>
    <recommendedName>
        <fullName evidence="3">Acyl carrier protein</fullName>
        <shortName evidence="3">ACP</shortName>
    </recommendedName>
</protein>
<reference evidence="5 6" key="1">
    <citation type="submission" date="2017-06" db="EMBL/GenBank/DDBJ databases">
        <title>Complete genome sequence of Nitrospirillum amazonense strain CBAmC, an endophytic nitrogen-fixing and plant growth-promoting bacterium, isolated from sugarcane.</title>
        <authorList>
            <person name="Schwab S."/>
            <person name="dos Santos Teixeira K.R."/>
            <person name="Simoes Araujo J.L."/>
            <person name="Soares Vidal M."/>
            <person name="Borges de Freitas H.R."/>
            <person name="Rivello Crivelaro A.L."/>
            <person name="Bueno de Camargo Nunes A."/>
            <person name="dos Santos C.M."/>
            <person name="Palmeira da Silva Rosa D."/>
            <person name="da Silva Padilha D."/>
            <person name="da Silva E."/>
            <person name="Araujo Terra L."/>
            <person name="Soares Mendes V."/>
            <person name="Farinelli L."/>
            <person name="Magalhaes Cruz L."/>
            <person name="Baldani J.I."/>
        </authorList>
    </citation>
    <scope>NUCLEOTIDE SEQUENCE [LARGE SCALE GENOMIC DNA]</scope>
    <source>
        <strain evidence="5 6">CBAmC</strain>
    </source>
</reference>
<feature type="domain" description="Carrier" evidence="4">
    <location>
        <begin position="1"/>
        <end position="80"/>
    </location>
</feature>
<keyword evidence="3" id="KW-0276">Fatty acid metabolism</keyword>
<dbReference type="GO" id="GO:0005737">
    <property type="term" value="C:cytoplasm"/>
    <property type="evidence" value="ECO:0007669"/>
    <property type="project" value="UniProtKB-SubCell"/>
</dbReference>
<comment type="pathway">
    <text evidence="3">Lipid metabolism; fatty acid biosynthesis.</text>
</comment>
<evidence type="ECO:0000256" key="3">
    <source>
        <dbReference type="HAMAP-Rule" id="MF_01217"/>
    </source>
</evidence>
<keyword evidence="3" id="KW-0275">Fatty acid biosynthesis</keyword>
<proteinExistence type="inferred from homology"/>
<dbReference type="Gene3D" id="1.10.1200.10">
    <property type="entry name" value="ACP-like"/>
    <property type="match status" value="1"/>
</dbReference>
<evidence type="ECO:0000256" key="2">
    <source>
        <dbReference type="ARBA" id="ARBA00022553"/>
    </source>
</evidence>
<evidence type="ECO:0000256" key="1">
    <source>
        <dbReference type="ARBA" id="ARBA00022450"/>
    </source>
</evidence>
<dbReference type="Proteomes" id="UP000197153">
    <property type="component" value="Chromosome 1"/>
</dbReference>
<dbReference type="PANTHER" id="PTHR20863:SF76">
    <property type="entry name" value="CARRIER DOMAIN-CONTAINING PROTEIN"/>
    <property type="match status" value="1"/>
</dbReference>
<comment type="subcellular location">
    <subcellularLocation>
        <location evidence="3">Cytoplasm</location>
    </subcellularLocation>
</comment>
<gene>
    <name evidence="3" type="primary">acpP</name>
    <name evidence="5" type="ORF">Y958_11470</name>
</gene>
<dbReference type="RefSeq" id="WP_088872080.1">
    <property type="nucleotide sequence ID" value="NZ_CP022110.1"/>
</dbReference>
<dbReference type="InterPro" id="IPR009081">
    <property type="entry name" value="PP-bd_ACP"/>
</dbReference>
<sequence>MTDTTIDRIRRGLATHFGIDAREVRPTTVIADDLHADSLDEIEITMLLEDEFNLPIPDGAITGTNFTTVQDLADYIARCLPATQGTAA</sequence>
<dbReference type="HAMAP" id="MF_01217">
    <property type="entry name" value="Acyl_carrier"/>
    <property type="match status" value="1"/>
</dbReference>
<keyword evidence="3" id="KW-0963">Cytoplasm</keyword>
<dbReference type="InterPro" id="IPR036736">
    <property type="entry name" value="ACP-like_sf"/>
</dbReference>
<keyword evidence="3" id="KW-0444">Lipid biosynthesis</keyword>
<dbReference type="AlphaFoldDB" id="A0A248JS66"/>
<dbReference type="EMBL" id="CP022110">
    <property type="protein sequence ID" value="ASG21376.1"/>
    <property type="molecule type" value="Genomic_DNA"/>
</dbReference>
<keyword evidence="6" id="KW-1185">Reference proteome</keyword>
<evidence type="ECO:0000259" key="4">
    <source>
        <dbReference type="PROSITE" id="PS50075"/>
    </source>
</evidence>
<comment type="function">
    <text evidence="3">Carrier of the growing fatty acid chain in fatty acid biosynthesis.</text>
</comment>
<dbReference type="PROSITE" id="PS50075">
    <property type="entry name" value="CARRIER"/>
    <property type="match status" value="1"/>
</dbReference>
<comment type="PTM">
    <text evidence="3">4'-phosphopantetheine is transferred from CoA to a specific serine of apo-ACP by AcpS. This modification is essential for activity because fatty acids are bound in thioester linkage to the sulfhydryl of the prosthetic group.</text>
</comment>
<dbReference type="Pfam" id="PF00550">
    <property type="entry name" value="PP-binding"/>
    <property type="match status" value="1"/>
</dbReference>
<keyword evidence="1 3" id="KW-0596">Phosphopantetheine</keyword>
<dbReference type="KEGG" id="nao:Y958_11470"/>
<name>A0A248JS66_9PROT</name>